<reference evidence="2" key="3">
    <citation type="submission" date="2015-04" db="UniProtKB">
        <authorList>
            <consortium name="EnsemblPlants"/>
        </authorList>
    </citation>
    <scope>IDENTIFICATION</scope>
    <source>
        <strain evidence="2">cv. Jemalong A17</strain>
    </source>
</reference>
<dbReference type="HOGENOM" id="CLU_2982053_0_0_1"/>
<dbReference type="AlphaFoldDB" id="A0A072V831"/>
<reference evidence="1 3" key="2">
    <citation type="journal article" date="2014" name="BMC Genomics">
        <title>An improved genome release (version Mt4.0) for the model legume Medicago truncatula.</title>
        <authorList>
            <person name="Tang H."/>
            <person name="Krishnakumar V."/>
            <person name="Bidwell S."/>
            <person name="Rosen B."/>
            <person name="Chan A."/>
            <person name="Zhou S."/>
            <person name="Gentzbittel L."/>
            <person name="Childs K.L."/>
            <person name="Yandell M."/>
            <person name="Gundlach H."/>
            <person name="Mayer K.F."/>
            <person name="Schwartz D.C."/>
            <person name="Town C.D."/>
        </authorList>
    </citation>
    <scope>GENOME REANNOTATION</scope>
    <source>
        <strain evidence="1">A17</strain>
        <strain evidence="2 3">cv. Jemalong A17</strain>
    </source>
</reference>
<gene>
    <name evidence="1" type="ordered locus">MTR_3g464660</name>
</gene>
<organism evidence="1 3">
    <name type="scientific">Medicago truncatula</name>
    <name type="common">Barrel medic</name>
    <name type="synonym">Medicago tribuloides</name>
    <dbReference type="NCBI Taxonomy" id="3880"/>
    <lineage>
        <taxon>Eukaryota</taxon>
        <taxon>Viridiplantae</taxon>
        <taxon>Streptophyta</taxon>
        <taxon>Embryophyta</taxon>
        <taxon>Tracheophyta</taxon>
        <taxon>Spermatophyta</taxon>
        <taxon>Magnoliopsida</taxon>
        <taxon>eudicotyledons</taxon>
        <taxon>Gunneridae</taxon>
        <taxon>Pentapetalae</taxon>
        <taxon>rosids</taxon>
        <taxon>fabids</taxon>
        <taxon>Fabales</taxon>
        <taxon>Fabaceae</taxon>
        <taxon>Papilionoideae</taxon>
        <taxon>50 kb inversion clade</taxon>
        <taxon>NPAAA clade</taxon>
        <taxon>Hologalegina</taxon>
        <taxon>IRL clade</taxon>
        <taxon>Trifolieae</taxon>
        <taxon>Medicago</taxon>
    </lineage>
</organism>
<evidence type="ECO:0000313" key="2">
    <source>
        <dbReference type="EnsemblPlants" id="KEH34325"/>
    </source>
</evidence>
<accession>A0A072V831</accession>
<keyword evidence="3" id="KW-1185">Reference proteome</keyword>
<dbReference type="EnsemblPlants" id="KEH34325">
    <property type="protein sequence ID" value="KEH34325"/>
    <property type="gene ID" value="MTR_3g464660"/>
</dbReference>
<name>A0A072V831_MEDTR</name>
<protein>
    <submittedName>
        <fullName evidence="1 2">Uncharacterized protein</fullName>
    </submittedName>
</protein>
<reference evidence="1 3" key="1">
    <citation type="journal article" date="2011" name="Nature">
        <title>The Medicago genome provides insight into the evolution of rhizobial symbioses.</title>
        <authorList>
            <person name="Young N.D."/>
            <person name="Debelle F."/>
            <person name="Oldroyd G.E."/>
            <person name="Geurts R."/>
            <person name="Cannon S.B."/>
            <person name="Udvardi M.K."/>
            <person name="Benedito V.A."/>
            <person name="Mayer K.F."/>
            <person name="Gouzy J."/>
            <person name="Schoof H."/>
            <person name="Van de Peer Y."/>
            <person name="Proost S."/>
            <person name="Cook D.R."/>
            <person name="Meyers B.C."/>
            <person name="Spannagl M."/>
            <person name="Cheung F."/>
            <person name="De Mita S."/>
            <person name="Krishnakumar V."/>
            <person name="Gundlach H."/>
            <person name="Zhou S."/>
            <person name="Mudge J."/>
            <person name="Bharti A.K."/>
            <person name="Murray J.D."/>
            <person name="Naoumkina M.A."/>
            <person name="Rosen B."/>
            <person name="Silverstein K.A."/>
            <person name="Tang H."/>
            <person name="Rombauts S."/>
            <person name="Zhao P.X."/>
            <person name="Zhou P."/>
            <person name="Barbe V."/>
            <person name="Bardou P."/>
            <person name="Bechner M."/>
            <person name="Bellec A."/>
            <person name="Berger A."/>
            <person name="Berges H."/>
            <person name="Bidwell S."/>
            <person name="Bisseling T."/>
            <person name="Choisne N."/>
            <person name="Couloux A."/>
            <person name="Denny R."/>
            <person name="Deshpande S."/>
            <person name="Dai X."/>
            <person name="Doyle J.J."/>
            <person name="Dudez A.M."/>
            <person name="Farmer A.D."/>
            <person name="Fouteau S."/>
            <person name="Franken C."/>
            <person name="Gibelin C."/>
            <person name="Gish J."/>
            <person name="Goldstein S."/>
            <person name="Gonzalez A.J."/>
            <person name="Green P.J."/>
            <person name="Hallab A."/>
            <person name="Hartog M."/>
            <person name="Hua A."/>
            <person name="Humphray S.J."/>
            <person name="Jeong D.H."/>
            <person name="Jing Y."/>
            <person name="Jocker A."/>
            <person name="Kenton S.M."/>
            <person name="Kim D.J."/>
            <person name="Klee K."/>
            <person name="Lai H."/>
            <person name="Lang C."/>
            <person name="Lin S."/>
            <person name="Macmil S.L."/>
            <person name="Magdelenat G."/>
            <person name="Matthews L."/>
            <person name="McCorrison J."/>
            <person name="Monaghan E.L."/>
            <person name="Mun J.H."/>
            <person name="Najar F.Z."/>
            <person name="Nicholson C."/>
            <person name="Noirot C."/>
            <person name="O'Bleness M."/>
            <person name="Paule C.R."/>
            <person name="Poulain J."/>
            <person name="Prion F."/>
            <person name="Qin B."/>
            <person name="Qu C."/>
            <person name="Retzel E.F."/>
            <person name="Riddle C."/>
            <person name="Sallet E."/>
            <person name="Samain S."/>
            <person name="Samson N."/>
            <person name="Sanders I."/>
            <person name="Saurat O."/>
            <person name="Scarpelli C."/>
            <person name="Schiex T."/>
            <person name="Segurens B."/>
            <person name="Severin A.J."/>
            <person name="Sherrier D.J."/>
            <person name="Shi R."/>
            <person name="Sims S."/>
            <person name="Singer S.R."/>
            <person name="Sinharoy S."/>
            <person name="Sterck L."/>
            <person name="Viollet A."/>
            <person name="Wang B.B."/>
            <person name="Wang K."/>
            <person name="Wang M."/>
            <person name="Wang X."/>
            <person name="Warfsmann J."/>
            <person name="Weissenbach J."/>
            <person name="White D.D."/>
            <person name="White J.D."/>
            <person name="Wiley G.B."/>
            <person name="Wincker P."/>
            <person name="Xing Y."/>
            <person name="Yang L."/>
            <person name="Yao Z."/>
            <person name="Ying F."/>
            <person name="Zhai J."/>
            <person name="Zhou L."/>
            <person name="Zuber A."/>
            <person name="Denarie J."/>
            <person name="Dixon R.A."/>
            <person name="May G.D."/>
            <person name="Schwartz D.C."/>
            <person name="Rogers J."/>
            <person name="Quetier F."/>
            <person name="Town C.D."/>
            <person name="Roe B.A."/>
        </authorList>
    </citation>
    <scope>NUCLEOTIDE SEQUENCE [LARGE SCALE GENOMIC DNA]</scope>
    <source>
        <strain evidence="1">A17</strain>
        <strain evidence="2 3">cv. Jemalong A17</strain>
    </source>
</reference>
<sequence>MTSNFKYKQKSRIGRDRKWIFSVMNFEIEAEFGLSSSDRWSVGEDDTIFRGSTESVCT</sequence>
<dbReference type="Proteomes" id="UP000002051">
    <property type="component" value="Chromosome 3"/>
</dbReference>
<proteinExistence type="predicted"/>
<dbReference type="EMBL" id="CM001219">
    <property type="protein sequence ID" value="KEH34325.1"/>
    <property type="molecule type" value="Genomic_DNA"/>
</dbReference>
<evidence type="ECO:0000313" key="1">
    <source>
        <dbReference type="EMBL" id="KEH34325.1"/>
    </source>
</evidence>
<evidence type="ECO:0000313" key="3">
    <source>
        <dbReference type="Proteomes" id="UP000002051"/>
    </source>
</evidence>